<protein>
    <submittedName>
        <fullName evidence="2">Glutaconate CoA-transferase subunit A</fullName>
    </submittedName>
</protein>
<dbReference type="PANTHER" id="PTHR13707:SF57">
    <property type="entry name" value="SUCCINYL-COA:3-KETOACID COENZYME A TRANSFERASE SUBUNIT B-RELATED"/>
    <property type="match status" value="1"/>
</dbReference>
<dbReference type="SMART" id="SM00882">
    <property type="entry name" value="CoA_trans"/>
    <property type="match status" value="1"/>
</dbReference>
<keyword evidence="3" id="KW-1185">Reference proteome</keyword>
<dbReference type="Pfam" id="PF01144">
    <property type="entry name" value="CoA_trans"/>
    <property type="match status" value="1"/>
</dbReference>
<name>A0A1I0LMZ6_9ACTN</name>
<organism evidence="2 3">
    <name type="scientific">Nonomuraea wenchangensis</name>
    <dbReference type="NCBI Taxonomy" id="568860"/>
    <lineage>
        <taxon>Bacteria</taxon>
        <taxon>Bacillati</taxon>
        <taxon>Actinomycetota</taxon>
        <taxon>Actinomycetes</taxon>
        <taxon>Streptosporangiales</taxon>
        <taxon>Streptosporangiaceae</taxon>
        <taxon>Nonomuraea</taxon>
    </lineage>
</organism>
<evidence type="ECO:0000313" key="2">
    <source>
        <dbReference type="EMBL" id="SEU42540.1"/>
    </source>
</evidence>
<evidence type="ECO:0000313" key="3">
    <source>
        <dbReference type="Proteomes" id="UP000199361"/>
    </source>
</evidence>
<feature type="compositionally biased region" description="Basic and acidic residues" evidence="1">
    <location>
        <begin position="245"/>
        <end position="266"/>
    </location>
</feature>
<dbReference type="AlphaFoldDB" id="A0A1I0LMZ6"/>
<dbReference type="Proteomes" id="UP000199361">
    <property type="component" value="Unassembled WGS sequence"/>
</dbReference>
<dbReference type="InterPro" id="IPR037171">
    <property type="entry name" value="NagB/RpiA_transferase-like"/>
</dbReference>
<reference evidence="2 3" key="1">
    <citation type="submission" date="2016-10" db="EMBL/GenBank/DDBJ databases">
        <authorList>
            <person name="de Groot N.N."/>
        </authorList>
    </citation>
    <scope>NUCLEOTIDE SEQUENCE [LARGE SCALE GENOMIC DNA]</scope>
    <source>
        <strain evidence="2 3">CGMCC 4.5598</strain>
    </source>
</reference>
<dbReference type="EMBL" id="FOHX01000020">
    <property type="protein sequence ID" value="SEU42540.1"/>
    <property type="molecule type" value="Genomic_DNA"/>
</dbReference>
<feature type="region of interest" description="Disordered" evidence="1">
    <location>
        <begin position="241"/>
        <end position="266"/>
    </location>
</feature>
<accession>A0A1I0LMZ6</accession>
<proteinExistence type="predicted"/>
<dbReference type="SUPFAM" id="SSF100950">
    <property type="entry name" value="NagB/RpiA/CoA transferase-like"/>
    <property type="match status" value="1"/>
</dbReference>
<gene>
    <name evidence="2" type="ORF">SAMN05421811_12073</name>
</gene>
<dbReference type="STRING" id="568860.SAMN05421811_12073"/>
<dbReference type="Gene3D" id="3.40.1080.10">
    <property type="entry name" value="Glutaconate Coenzyme A-transferase"/>
    <property type="match status" value="1"/>
</dbReference>
<dbReference type="PANTHER" id="PTHR13707">
    <property type="entry name" value="KETOACID-COENZYME A TRANSFERASE"/>
    <property type="match status" value="1"/>
</dbReference>
<keyword evidence="2" id="KW-0808">Transferase</keyword>
<dbReference type="InterPro" id="IPR004165">
    <property type="entry name" value="CoA_trans_fam_I"/>
</dbReference>
<evidence type="ECO:0000256" key="1">
    <source>
        <dbReference type="SAM" id="MobiDB-lite"/>
    </source>
</evidence>
<dbReference type="GO" id="GO:0008410">
    <property type="term" value="F:CoA-transferase activity"/>
    <property type="evidence" value="ECO:0007669"/>
    <property type="project" value="InterPro"/>
</dbReference>
<dbReference type="Gene3D" id="3.30.30.40">
    <property type="match status" value="1"/>
</dbReference>
<sequence>MTGASGAGTKVMTAEQVAAGLESGMTVGIGGWGSRRKPMALVAAVLRSPVRDLTVVSYGGPDVGMLCAAGKVRRVVAPFVTLDSIPLEPHFRRARQAGEIEFTEYDEGMFMFGLLAAAHRLPFLPTRAGLGSDVLRVNPELRTVYSPYGDGEELVAVPALTLDVALVHLNRADARGNAQYLGPDPYFDDLYAKAAARCYVSCERLVDTADLLKEGPVQSLLISRSMVTGVVEAPGGAGFTACEPDYGRDEERQRRYVETGRDDEQG</sequence>